<sequence length="433" mass="49020">MTIAHDGGGVNSDLGPFAWTTRILASDYKPFSPRVNLISPYHSPFKTNITQPQLLHLQKKNHTTPWRICESSVHPPLSPVTTPLILVMDHYAPHPSAAFEGYYSRFSLPDHSSVCLIVSSVPAAERSATSIADLRSKRPFYIVLTYTGPDSSRVVQKEFWPDAFAVDDAHKDTIGFTIAWDSGHLKWDRRTDTVSWNLDTPVARFIAETNGERVPWKKGDRRSTPAGLIASLPSPIQWHVHSLSSDCTFELSLPEEGIEDEGQAKVHYEKNWAVSFPDSYIWLQARDHERQTGVCLAGGSLLPGVQAFLVGYHGSHAVNRHVSYIPWSIFGFTLSGLSTTISWPERQFKVDIQGWFKRLRITATAPKETFFNFAAPLRTGHQPDYCTQSYQTTVEVEVSERQWPWQGWVVTEREEYERGGMEFGGEFMKRHDE</sequence>
<evidence type="ECO:0000313" key="1">
    <source>
        <dbReference type="EMBL" id="KAK1927138.1"/>
    </source>
</evidence>
<name>A0AAD9FVV8_PAPLA</name>
<protein>
    <submittedName>
        <fullName evidence="1">Uncharacterized protein</fullName>
    </submittedName>
</protein>
<evidence type="ECO:0000313" key="2">
    <source>
        <dbReference type="Proteomes" id="UP001182556"/>
    </source>
</evidence>
<accession>A0AAD9FVV8</accession>
<dbReference type="PANTHER" id="PTHR35309">
    <property type="match status" value="1"/>
</dbReference>
<keyword evidence="2" id="KW-1185">Reference proteome</keyword>
<dbReference type="AlphaFoldDB" id="A0AAD9FVV8"/>
<dbReference type="PANTHER" id="PTHR35309:SF4">
    <property type="entry name" value="TOCOPHEROL CYCLASE"/>
    <property type="match status" value="1"/>
</dbReference>
<dbReference type="EMBL" id="JAODAN010000001">
    <property type="protein sequence ID" value="KAK1927138.1"/>
    <property type="molecule type" value="Genomic_DNA"/>
</dbReference>
<dbReference type="Pfam" id="PF14249">
    <property type="entry name" value="Tocopherol_cycl"/>
    <property type="match status" value="1"/>
</dbReference>
<gene>
    <name evidence="1" type="ORF">DB88DRAFT_476877</name>
</gene>
<reference evidence="1" key="1">
    <citation type="submission" date="2023-02" db="EMBL/GenBank/DDBJ databases">
        <title>Identification and recombinant expression of a fungal hydrolase from Papiliotrema laurentii that hydrolyzes apple cutin and clears colloidal polyester polyurethane.</title>
        <authorList>
            <consortium name="DOE Joint Genome Institute"/>
            <person name="Roman V.A."/>
            <person name="Bojanowski C."/>
            <person name="Crable B.R."/>
            <person name="Wagner D.N."/>
            <person name="Hung C.S."/>
            <person name="Nadeau L.J."/>
            <person name="Schratz L."/>
            <person name="Haridas S."/>
            <person name="Pangilinan J."/>
            <person name="Lipzen A."/>
            <person name="Na H."/>
            <person name="Yan M."/>
            <person name="Ng V."/>
            <person name="Grigoriev I.V."/>
            <person name="Spatafora J.W."/>
            <person name="Barlow D."/>
            <person name="Biffinger J."/>
            <person name="Kelley-Loughnane N."/>
            <person name="Varaljay V.A."/>
            <person name="Crookes-Goodson W.J."/>
        </authorList>
    </citation>
    <scope>NUCLEOTIDE SEQUENCE</scope>
    <source>
        <strain evidence="1">5307AH</strain>
    </source>
</reference>
<dbReference type="GO" id="GO:0009976">
    <property type="term" value="F:tocopherol cyclase activity"/>
    <property type="evidence" value="ECO:0007669"/>
    <property type="project" value="InterPro"/>
</dbReference>
<dbReference type="InterPro" id="IPR025893">
    <property type="entry name" value="Tocopherol_cyclase"/>
</dbReference>
<comment type="caution">
    <text evidence="1">The sequence shown here is derived from an EMBL/GenBank/DDBJ whole genome shotgun (WGS) entry which is preliminary data.</text>
</comment>
<proteinExistence type="predicted"/>
<dbReference type="Proteomes" id="UP001182556">
    <property type="component" value="Unassembled WGS sequence"/>
</dbReference>
<organism evidence="1 2">
    <name type="scientific">Papiliotrema laurentii</name>
    <name type="common">Cryptococcus laurentii</name>
    <dbReference type="NCBI Taxonomy" id="5418"/>
    <lineage>
        <taxon>Eukaryota</taxon>
        <taxon>Fungi</taxon>
        <taxon>Dikarya</taxon>
        <taxon>Basidiomycota</taxon>
        <taxon>Agaricomycotina</taxon>
        <taxon>Tremellomycetes</taxon>
        <taxon>Tremellales</taxon>
        <taxon>Rhynchogastremaceae</taxon>
        <taxon>Papiliotrema</taxon>
    </lineage>
</organism>